<accession>A0A5C3P633</accession>
<reference evidence="2 3" key="1">
    <citation type="journal article" date="2019" name="Nat. Ecol. Evol.">
        <title>Megaphylogeny resolves global patterns of mushroom evolution.</title>
        <authorList>
            <person name="Varga T."/>
            <person name="Krizsan K."/>
            <person name="Foldi C."/>
            <person name="Dima B."/>
            <person name="Sanchez-Garcia M."/>
            <person name="Sanchez-Ramirez S."/>
            <person name="Szollosi G.J."/>
            <person name="Szarkandi J.G."/>
            <person name="Papp V."/>
            <person name="Albert L."/>
            <person name="Andreopoulos W."/>
            <person name="Angelini C."/>
            <person name="Antonin V."/>
            <person name="Barry K.W."/>
            <person name="Bougher N.L."/>
            <person name="Buchanan P."/>
            <person name="Buyck B."/>
            <person name="Bense V."/>
            <person name="Catcheside P."/>
            <person name="Chovatia M."/>
            <person name="Cooper J."/>
            <person name="Damon W."/>
            <person name="Desjardin D."/>
            <person name="Finy P."/>
            <person name="Geml J."/>
            <person name="Haridas S."/>
            <person name="Hughes K."/>
            <person name="Justo A."/>
            <person name="Karasinski D."/>
            <person name="Kautmanova I."/>
            <person name="Kiss B."/>
            <person name="Kocsube S."/>
            <person name="Kotiranta H."/>
            <person name="LaButti K.M."/>
            <person name="Lechner B.E."/>
            <person name="Liimatainen K."/>
            <person name="Lipzen A."/>
            <person name="Lukacs Z."/>
            <person name="Mihaltcheva S."/>
            <person name="Morgado L.N."/>
            <person name="Niskanen T."/>
            <person name="Noordeloos M.E."/>
            <person name="Ohm R.A."/>
            <person name="Ortiz-Santana B."/>
            <person name="Ovrebo C."/>
            <person name="Racz N."/>
            <person name="Riley R."/>
            <person name="Savchenko A."/>
            <person name="Shiryaev A."/>
            <person name="Soop K."/>
            <person name="Spirin V."/>
            <person name="Szebenyi C."/>
            <person name="Tomsovsky M."/>
            <person name="Tulloss R.E."/>
            <person name="Uehling J."/>
            <person name="Grigoriev I.V."/>
            <person name="Vagvolgyi C."/>
            <person name="Papp T."/>
            <person name="Martin F.M."/>
            <person name="Miettinen O."/>
            <person name="Hibbett D.S."/>
            <person name="Nagy L.G."/>
        </authorList>
    </citation>
    <scope>NUCLEOTIDE SEQUENCE [LARGE SCALE GENOMIC DNA]</scope>
    <source>
        <strain evidence="2 3">HHB13444</strain>
    </source>
</reference>
<name>A0A5C3P633_9APHY</name>
<dbReference type="AlphaFoldDB" id="A0A5C3P633"/>
<feature type="region of interest" description="Disordered" evidence="1">
    <location>
        <begin position="1"/>
        <end position="32"/>
    </location>
</feature>
<dbReference type="InParanoid" id="A0A5C3P633"/>
<dbReference type="EMBL" id="ML211299">
    <property type="protein sequence ID" value="TFK84692.1"/>
    <property type="molecule type" value="Genomic_DNA"/>
</dbReference>
<keyword evidence="3" id="KW-1185">Reference proteome</keyword>
<feature type="compositionally biased region" description="Polar residues" evidence="1">
    <location>
        <begin position="23"/>
        <end position="32"/>
    </location>
</feature>
<sequence>MWAPPPLSSTPSSGVSAMGLASESPTSATSVASSGVRIVFPIVTNMFDASAMAPCSSLLRLPSISSTFPLACGSIARSLLTQCMSSL</sequence>
<organism evidence="2 3">
    <name type="scientific">Polyporus arcularius HHB13444</name>
    <dbReference type="NCBI Taxonomy" id="1314778"/>
    <lineage>
        <taxon>Eukaryota</taxon>
        <taxon>Fungi</taxon>
        <taxon>Dikarya</taxon>
        <taxon>Basidiomycota</taxon>
        <taxon>Agaricomycotina</taxon>
        <taxon>Agaricomycetes</taxon>
        <taxon>Polyporales</taxon>
        <taxon>Polyporaceae</taxon>
        <taxon>Polyporus</taxon>
    </lineage>
</organism>
<evidence type="ECO:0000313" key="3">
    <source>
        <dbReference type="Proteomes" id="UP000308197"/>
    </source>
</evidence>
<proteinExistence type="predicted"/>
<evidence type="ECO:0000256" key="1">
    <source>
        <dbReference type="SAM" id="MobiDB-lite"/>
    </source>
</evidence>
<gene>
    <name evidence="2" type="ORF">K466DRAFT_588710</name>
</gene>
<evidence type="ECO:0000313" key="2">
    <source>
        <dbReference type="EMBL" id="TFK84692.1"/>
    </source>
</evidence>
<dbReference type="Proteomes" id="UP000308197">
    <property type="component" value="Unassembled WGS sequence"/>
</dbReference>
<protein>
    <submittedName>
        <fullName evidence="2">Uncharacterized protein</fullName>
    </submittedName>
</protein>